<dbReference type="RefSeq" id="WP_134425215.1">
    <property type="nucleotide sequence ID" value="NZ_SOHA01000037.1"/>
</dbReference>
<gene>
    <name evidence="4" type="ORF">E3T49_12375</name>
</gene>
<accession>A0A4Y8JT17</accession>
<evidence type="ECO:0000313" key="5">
    <source>
        <dbReference type="Proteomes" id="UP000297472"/>
    </source>
</evidence>
<protein>
    <submittedName>
        <fullName evidence="4">Sugar transferase</fullName>
    </submittedName>
</protein>
<evidence type="ECO:0000313" key="4">
    <source>
        <dbReference type="EMBL" id="TFD28008.1"/>
    </source>
</evidence>
<dbReference type="Proteomes" id="UP000297472">
    <property type="component" value="Unassembled WGS sequence"/>
</dbReference>
<feature type="domain" description="Bacterial sugar transferase" evidence="3">
    <location>
        <begin position="14"/>
        <end position="187"/>
    </location>
</feature>
<comment type="similarity">
    <text evidence="1">Belongs to the bacterial sugar transferase family.</text>
</comment>
<dbReference type="PANTHER" id="PTHR30576:SF8">
    <property type="entry name" value="UNDECAPRENYL-PHOSPHATE GALACTOSE PHOSPHOTRANSFERASE"/>
    <property type="match status" value="1"/>
</dbReference>
<evidence type="ECO:0000256" key="2">
    <source>
        <dbReference type="SAM" id="Phobius"/>
    </source>
</evidence>
<organism evidence="4 5">
    <name type="scientific">Cryobacterium cryoconiti</name>
    <dbReference type="NCBI Taxonomy" id="1259239"/>
    <lineage>
        <taxon>Bacteria</taxon>
        <taxon>Bacillati</taxon>
        <taxon>Actinomycetota</taxon>
        <taxon>Actinomycetes</taxon>
        <taxon>Micrococcales</taxon>
        <taxon>Microbacteriaceae</taxon>
        <taxon>Cryobacterium</taxon>
    </lineage>
</organism>
<evidence type="ECO:0000256" key="1">
    <source>
        <dbReference type="ARBA" id="ARBA00006464"/>
    </source>
</evidence>
<dbReference type="OrthoDB" id="9808602at2"/>
<feature type="transmembrane region" description="Helical" evidence="2">
    <location>
        <begin position="21"/>
        <end position="42"/>
    </location>
</feature>
<dbReference type="AlphaFoldDB" id="A0A4Y8JT17"/>
<comment type="caution">
    <text evidence="4">The sequence shown here is derived from an EMBL/GenBank/DDBJ whole genome shotgun (WGS) entry which is preliminary data.</text>
</comment>
<keyword evidence="2" id="KW-0812">Transmembrane</keyword>
<dbReference type="PANTHER" id="PTHR30576">
    <property type="entry name" value="COLANIC BIOSYNTHESIS UDP-GLUCOSE LIPID CARRIER TRANSFERASE"/>
    <property type="match status" value="1"/>
</dbReference>
<evidence type="ECO:0000259" key="3">
    <source>
        <dbReference type="Pfam" id="PF02397"/>
    </source>
</evidence>
<name>A0A4Y8JT17_9MICO</name>
<dbReference type="GO" id="GO:0016780">
    <property type="term" value="F:phosphotransferase activity, for other substituted phosphate groups"/>
    <property type="evidence" value="ECO:0007669"/>
    <property type="project" value="TreeGrafter"/>
</dbReference>
<keyword evidence="2" id="KW-0472">Membrane</keyword>
<reference evidence="4 5" key="1">
    <citation type="submission" date="2019-03" db="EMBL/GenBank/DDBJ databases">
        <title>Genomics of glacier-inhabiting Cryobacterium strains.</title>
        <authorList>
            <person name="Liu Q."/>
            <person name="Xin Y.-H."/>
        </authorList>
    </citation>
    <scope>NUCLEOTIDE SEQUENCE [LARGE SCALE GENOMIC DNA]</scope>
    <source>
        <strain evidence="4 5">TMT1-51</strain>
    </source>
</reference>
<dbReference type="Pfam" id="PF02397">
    <property type="entry name" value="Bac_transf"/>
    <property type="match status" value="1"/>
</dbReference>
<sequence>MRTAASLRRYDRAKRVLDFSVAAAALTVASPALVMIGGLVAVNLGRPVLFQQDRPGRNGRVFRLYKFRTMKNVDLERGLITDEERLTPFGRVLRATSLDELPTLANVLRGEMSLVGPRPLLVRYMDRYTAEQSRRHEVRPGVTGLAQCSGRNALAWETKFQLDVEYVENRSLFLDAMIIARTLRAVLARDGVTAEGHASMPEFGEESEHAGK</sequence>
<keyword evidence="4" id="KW-0808">Transferase</keyword>
<keyword evidence="5" id="KW-1185">Reference proteome</keyword>
<dbReference type="EMBL" id="SOHA01000037">
    <property type="protein sequence ID" value="TFD28008.1"/>
    <property type="molecule type" value="Genomic_DNA"/>
</dbReference>
<keyword evidence="2" id="KW-1133">Transmembrane helix</keyword>
<proteinExistence type="inferred from homology"/>
<dbReference type="InterPro" id="IPR003362">
    <property type="entry name" value="Bact_transf"/>
</dbReference>